<keyword evidence="2" id="KW-1133">Transmembrane helix</keyword>
<gene>
    <name evidence="3" type="ORF">ACFY8C_29615</name>
</gene>
<comment type="caution">
    <text evidence="3">The sequence shown here is derived from an EMBL/GenBank/DDBJ whole genome shotgun (WGS) entry which is preliminary data.</text>
</comment>
<accession>A0ABW6XY93</accession>
<dbReference type="RefSeq" id="WP_030314917.1">
    <property type="nucleotide sequence ID" value="NZ_JBIBDZ010000010.1"/>
</dbReference>
<keyword evidence="4" id="KW-1185">Reference proteome</keyword>
<dbReference type="EMBL" id="JBIBDZ010000010">
    <property type="protein sequence ID" value="MFF5922463.1"/>
    <property type="molecule type" value="Genomic_DNA"/>
</dbReference>
<evidence type="ECO:0000256" key="2">
    <source>
        <dbReference type="SAM" id="Phobius"/>
    </source>
</evidence>
<proteinExistence type="predicted"/>
<feature type="region of interest" description="Disordered" evidence="1">
    <location>
        <begin position="338"/>
        <end position="367"/>
    </location>
</feature>
<organism evidence="3 4">
    <name type="scientific">Streptomyces flavochromogenes</name>
    <dbReference type="NCBI Taxonomy" id="68199"/>
    <lineage>
        <taxon>Bacteria</taxon>
        <taxon>Bacillati</taxon>
        <taxon>Actinomycetota</taxon>
        <taxon>Actinomycetes</taxon>
        <taxon>Kitasatosporales</taxon>
        <taxon>Streptomycetaceae</taxon>
        <taxon>Streptomyces</taxon>
    </lineage>
</organism>
<evidence type="ECO:0000313" key="3">
    <source>
        <dbReference type="EMBL" id="MFF5922463.1"/>
    </source>
</evidence>
<feature type="transmembrane region" description="Helical" evidence="2">
    <location>
        <begin position="85"/>
        <end position="102"/>
    </location>
</feature>
<name>A0ABW6XY93_9ACTN</name>
<reference evidence="3 4" key="1">
    <citation type="submission" date="2024-10" db="EMBL/GenBank/DDBJ databases">
        <title>The Natural Products Discovery Center: Release of the First 8490 Sequenced Strains for Exploring Actinobacteria Biosynthetic Diversity.</title>
        <authorList>
            <person name="Kalkreuter E."/>
            <person name="Kautsar S.A."/>
            <person name="Yang D."/>
            <person name="Bader C.D."/>
            <person name="Teijaro C.N."/>
            <person name="Fluegel L."/>
            <person name="Davis C.M."/>
            <person name="Simpson J.R."/>
            <person name="Lauterbach L."/>
            <person name="Steele A.D."/>
            <person name="Gui C."/>
            <person name="Meng S."/>
            <person name="Li G."/>
            <person name="Viehrig K."/>
            <person name="Ye F."/>
            <person name="Su P."/>
            <person name="Kiefer A.F."/>
            <person name="Nichols A."/>
            <person name="Cepeda A.J."/>
            <person name="Yan W."/>
            <person name="Fan B."/>
            <person name="Jiang Y."/>
            <person name="Adhikari A."/>
            <person name="Zheng C.-J."/>
            <person name="Schuster L."/>
            <person name="Cowan T.M."/>
            <person name="Smanski M.J."/>
            <person name="Chevrette M.G."/>
            <person name="De Carvalho L.P.S."/>
            <person name="Shen B."/>
        </authorList>
    </citation>
    <scope>NUCLEOTIDE SEQUENCE [LARGE SCALE GENOMIC DNA]</scope>
    <source>
        <strain evidence="3 4">NPDC012605</strain>
    </source>
</reference>
<feature type="transmembrane region" description="Helical" evidence="2">
    <location>
        <begin position="108"/>
        <end position="127"/>
    </location>
</feature>
<evidence type="ECO:0000256" key="1">
    <source>
        <dbReference type="SAM" id="MobiDB-lite"/>
    </source>
</evidence>
<keyword evidence="2" id="KW-0472">Membrane</keyword>
<sequence length="367" mass="38610">MICPHCAAQLAARERTGQTCSRCERRFALDPKLHGRGMHDLRIRRIAERATDGGRLKVTLTQLWYLSRVSTSLWDGKPARGIRPGVRWLVAVPLVLLLLVVGDLVQGMVGAIGVAAAVVVVVVAAALRYRPASRAWWSITPSESAFRQAMTGPWRTAYKGLPAGVVNDDPGTPAPRESVAGRREAVILCTDHAVAVFLRVNALPGRLKARLVEAEPAAAHEALAGVPAGLPVVVLHDASALGALLAPLLRLAHPGRVVVDAGLPVSAVRTRRGAVHRVSTTSTVDAADLRSVAGLPEEDAAWLAGGRWSPLAAVPPRLLESVVTAAVEQALSARPAEPRSADGFLTWPAEAPARAGGPSRTKGTTAG</sequence>
<evidence type="ECO:0000313" key="4">
    <source>
        <dbReference type="Proteomes" id="UP001602370"/>
    </source>
</evidence>
<keyword evidence="2" id="KW-0812">Transmembrane</keyword>
<protein>
    <submittedName>
        <fullName evidence="3">Uncharacterized protein</fullName>
    </submittedName>
</protein>
<dbReference type="Proteomes" id="UP001602370">
    <property type="component" value="Unassembled WGS sequence"/>
</dbReference>